<dbReference type="EMBL" id="JAATIQ010000852">
    <property type="protein sequence ID" value="KAF4347143.1"/>
    <property type="molecule type" value="Genomic_DNA"/>
</dbReference>
<keyword evidence="3" id="KW-1185">Reference proteome</keyword>
<evidence type="ECO:0000256" key="1">
    <source>
        <dbReference type="SAM" id="MobiDB-lite"/>
    </source>
</evidence>
<evidence type="ECO:0000313" key="2">
    <source>
        <dbReference type="EMBL" id="KAF4347143.1"/>
    </source>
</evidence>
<dbReference type="PANTHER" id="PTHR37259:SF2">
    <property type="entry name" value="OS07G0474300 PROTEIN"/>
    <property type="match status" value="1"/>
</dbReference>
<organism evidence="2 3">
    <name type="scientific">Cannabis sativa</name>
    <name type="common">Hemp</name>
    <name type="synonym">Marijuana</name>
    <dbReference type="NCBI Taxonomy" id="3483"/>
    <lineage>
        <taxon>Eukaryota</taxon>
        <taxon>Viridiplantae</taxon>
        <taxon>Streptophyta</taxon>
        <taxon>Embryophyta</taxon>
        <taxon>Tracheophyta</taxon>
        <taxon>Spermatophyta</taxon>
        <taxon>Magnoliopsida</taxon>
        <taxon>eudicotyledons</taxon>
        <taxon>Gunneridae</taxon>
        <taxon>Pentapetalae</taxon>
        <taxon>rosids</taxon>
        <taxon>fabids</taxon>
        <taxon>Rosales</taxon>
        <taxon>Cannabaceae</taxon>
        <taxon>Cannabis</taxon>
    </lineage>
</organism>
<dbReference type="Proteomes" id="UP000583929">
    <property type="component" value="Unassembled WGS sequence"/>
</dbReference>
<protein>
    <submittedName>
        <fullName evidence="2">Uncharacterized protein</fullName>
    </submittedName>
</protein>
<feature type="compositionally biased region" description="Low complexity" evidence="1">
    <location>
        <begin position="25"/>
        <end position="35"/>
    </location>
</feature>
<comment type="caution">
    <text evidence="2">The sequence shown here is derived from an EMBL/GenBank/DDBJ whole genome shotgun (WGS) entry which is preliminary data.</text>
</comment>
<accession>A0A7J6DM38</accession>
<name>A0A7J6DM38_CANSA</name>
<evidence type="ECO:0000313" key="3">
    <source>
        <dbReference type="Proteomes" id="UP000583929"/>
    </source>
</evidence>
<gene>
    <name evidence="2" type="ORF">G4B88_007898</name>
</gene>
<feature type="region of interest" description="Disordered" evidence="1">
    <location>
        <begin position="1"/>
        <end position="49"/>
    </location>
</feature>
<dbReference type="PANTHER" id="PTHR37259">
    <property type="entry name" value="OS07G0474300 PROTEIN"/>
    <property type="match status" value="1"/>
</dbReference>
<sequence>MSKMRSVKKPPLAKSPTRIRPSRIPQQNTTTQTPPGSLKPIPNQYSEDSGYHTISREFWALAKQVRVEFGNEAENLKLKTGALSNPSSSVIFERGRFYDEYSARRNERLRRKMGIQTGEVRSVSKSTQNLGVNFESAKKTSASTSKKIGSLRKSISAAYSAEKTMETPRYMLRSMSKENKKPPLPLYSEKSAIPIGARRVKKI</sequence>
<reference evidence="2 3" key="1">
    <citation type="journal article" date="2020" name="bioRxiv">
        <title>Sequence and annotation of 42 cannabis genomes reveals extensive copy number variation in cannabinoid synthesis and pathogen resistance genes.</title>
        <authorList>
            <person name="Mckernan K.J."/>
            <person name="Helbert Y."/>
            <person name="Kane L.T."/>
            <person name="Ebling H."/>
            <person name="Zhang L."/>
            <person name="Liu B."/>
            <person name="Eaton Z."/>
            <person name="Mclaughlin S."/>
            <person name="Kingan S."/>
            <person name="Baybayan P."/>
            <person name="Concepcion G."/>
            <person name="Jordan M."/>
            <person name="Riva A."/>
            <person name="Barbazuk W."/>
            <person name="Harkins T."/>
        </authorList>
    </citation>
    <scope>NUCLEOTIDE SEQUENCE [LARGE SCALE GENOMIC DNA]</scope>
    <source>
        <strain evidence="3">cv. Jamaican Lion 4</strain>
        <tissue evidence="2">Leaf</tissue>
    </source>
</reference>
<proteinExistence type="predicted"/>
<dbReference type="AlphaFoldDB" id="A0A7J6DM38"/>